<dbReference type="EMBL" id="JQBY01000012">
    <property type="protein sequence ID" value="KRN82292.1"/>
    <property type="molecule type" value="Genomic_DNA"/>
</dbReference>
<dbReference type="GeneID" id="76043751"/>
<dbReference type="RefSeq" id="WP_057806532.1">
    <property type="nucleotide sequence ID" value="NZ_BJYP01000021.1"/>
</dbReference>
<dbReference type="InterPro" id="IPR016040">
    <property type="entry name" value="NAD(P)-bd_dom"/>
</dbReference>
<dbReference type="STRING" id="319653.SAMN04487973_10925"/>
<dbReference type="Proteomes" id="UP000182818">
    <property type="component" value="Unassembled WGS sequence"/>
</dbReference>
<protein>
    <submittedName>
        <fullName evidence="2">NADH-flavin reductase</fullName>
    </submittedName>
</protein>
<dbReference type="PATRIC" id="fig|319653.3.peg.383"/>
<evidence type="ECO:0000259" key="1">
    <source>
        <dbReference type="Pfam" id="PF13460"/>
    </source>
</evidence>
<accession>A0A0R2K7Q0</accession>
<dbReference type="Pfam" id="PF13460">
    <property type="entry name" value="NAD_binding_10"/>
    <property type="match status" value="1"/>
</dbReference>
<keyword evidence="5" id="KW-1185">Reference proteome</keyword>
<reference evidence="2 4" key="1">
    <citation type="journal article" date="2015" name="Genome Announc.">
        <title>Expanding the biotechnology potential of lactobacilli through comparative genomics of 213 strains and associated genera.</title>
        <authorList>
            <person name="Sun Z."/>
            <person name="Harris H.M."/>
            <person name="McCann A."/>
            <person name="Guo C."/>
            <person name="Argimon S."/>
            <person name="Zhang W."/>
            <person name="Yang X."/>
            <person name="Jeffery I.B."/>
            <person name="Cooney J.C."/>
            <person name="Kagawa T.F."/>
            <person name="Liu W."/>
            <person name="Song Y."/>
            <person name="Salvetti E."/>
            <person name="Wrobel A."/>
            <person name="Rasinkangas P."/>
            <person name="Parkhill J."/>
            <person name="Rea M.C."/>
            <person name="O'Sullivan O."/>
            <person name="Ritari J."/>
            <person name="Douillard F.P."/>
            <person name="Paul Ross R."/>
            <person name="Yang R."/>
            <person name="Briner A.E."/>
            <person name="Felis G.E."/>
            <person name="de Vos W.M."/>
            <person name="Barrangou R."/>
            <person name="Klaenhammer T.R."/>
            <person name="Caufield P.W."/>
            <person name="Cui Y."/>
            <person name="Zhang H."/>
            <person name="O'Toole P.W."/>
        </authorList>
    </citation>
    <scope>NUCLEOTIDE SEQUENCE [LARGE SCALE GENOMIC DNA]</scope>
    <source>
        <strain evidence="2 4">DSM 22301</strain>
    </source>
</reference>
<comment type="caution">
    <text evidence="2">The sequence shown here is derived from an EMBL/GenBank/DDBJ whole genome shotgun (WGS) entry which is preliminary data.</text>
</comment>
<evidence type="ECO:0000313" key="3">
    <source>
        <dbReference type="EMBL" id="SER54692.1"/>
    </source>
</evidence>
<dbReference type="InterPro" id="IPR051606">
    <property type="entry name" value="Polyketide_Oxido-like"/>
</dbReference>
<sequence length="214" mass="23574">MKIGVIGATGKAGSKIIFEALDRGHQVTALVRNAKKAKTLFDSKVTIIEKDAFAITKQDLSNLDVVIDAFAVPMGKHLAYQHIDLAVHLIHLLRETSTPRVIFILGAGSLQSDKGLFVEQLKQIPNSQDWIDTPESQAFELDFLRTVKNVNWVGVSPSQSFVDGPKTDYILGQDNVLFNEQQKSEVSTGTMAVAILDELETPTVHQARFTVCNK</sequence>
<gene>
    <name evidence="2" type="ORF">IV87_GL000374</name>
    <name evidence="3" type="ORF">SAMN04487973_10925</name>
</gene>
<dbReference type="SUPFAM" id="SSF51735">
    <property type="entry name" value="NAD(P)-binding Rossmann-fold domains"/>
    <property type="match status" value="1"/>
</dbReference>
<dbReference type="InterPro" id="IPR036291">
    <property type="entry name" value="NAD(P)-bd_dom_sf"/>
</dbReference>
<feature type="domain" description="NAD(P)-binding" evidence="1">
    <location>
        <begin position="7"/>
        <end position="199"/>
    </location>
</feature>
<dbReference type="PANTHER" id="PTHR43355">
    <property type="entry name" value="FLAVIN REDUCTASE (NADPH)"/>
    <property type="match status" value="1"/>
</dbReference>
<dbReference type="GO" id="GO:0016646">
    <property type="term" value="F:oxidoreductase activity, acting on the CH-NH group of donors, NAD or NADP as acceptor"/>
    <property type="evidence" value="ECO:0007669"/>
    <property type="project" value="TreeGrafter"/>
</dbReference>
<evidence type="ECO:0000313" key="5">
    <source>
        <dbReference type="Proteomes" id="UP000182818"/>
    </source>
</evidence>
<dbReference type="PANTHER" id="PTHR43355:SF2">
    <property type="entry name" value="FLAVIN REDUCTASE (NADPH)"/>
    <property type="match status" value="1"/>
</dbReference>
<dbReference type="Proteomes" id="UP000051749">
    <property type="component" value="Unassembled WGS sequence"/>
</dbReference>
<reference evidence="3 5" key="2">
    <citation type="submission" date="2016-10" db="EMBL/GenBank/DDBJ databases">
        <authorList>
            <person name="Varghese N."/>
            <person name="Submissions S."/>
        </authorList>
    </citation>
    <scope>NUCLEOTIDE SEQUENCE [LARGE SCALE GENOMIC DNA]</scope>
    <source>
        <strain evidence="3 5">CGMCC 1.3889</strain>
    </source>
</reference>
<evidence type="ECO:0000313" key="4">
    <source>
        <dbReference type="Proteomes" id="UP000051749"/>
    </source>
</evidence>
<proteinExistence type="predicted"/>
<dbReference type="EMBL" id="FOGK01000009">
    <property type="protein sequence ID" value="SER54692.1"/>
    <property type="molecule type" value="Genomic_DNA"/>
</dbReference>
<evidence type="ECO:0000313" key="2">
    <source>
        <dbReference type="EMBL" id="KRN82292.1"/>
    </source>
</evidence>
<organism evidence="2 4">
    <name type="scientific">Pediococcus ethanolidurans</name>
    <dbReference type="NCBI Taxonomy" id="319653"/>
    <lineage>
        <taxon>Bacteria</taxon>
        <taxon>Bacillati</taxon>
        <taxon>Bacillota</taxon>
        <taxon>Bacilli</taxon>
        <taxon>Lactobacillales</taxon>
        <taxon>Lactobacillaceae</taxon>
        <taxon>Pediococcus</taxon>
    </lineage>
</organism>
<dbReference type="AlphaFoldDB" id="A0A0R2K7Q0"/>
<dbReference type="OrthoDB" id="9785372at2"/>
<dbReference type="Gene3D" id="3.40.50.720">
    <property type="entry name" value="NAD(P)-binding Rossmann-like Domain"/>
    <property type="match status" value="1"/>
</dbReference>
<name>A0A0R2K7Q0_9LACO</name>